<proteinExistence type="predicted"/>
<dbReference type="EMBL" id="OX465086">
    <property type="protein sequence ID" value="CAI9264024.1"/>
    <property type="molecule type" value="Genomic_DNA"/>
</dbReference>
<sequence length="121" mass="13629">MAVPAKRAAVASSSSSASRSRRSRHLAFFSSLPQYVDSGDCTWVCEFCGAYFWYVERVGKFSRPGHLRYSHCCRDGGVVLPYPPAFDHQFVALYQNVTFMKDIRAYNSMFSMTSFGANVLD</sequence>
<keyword evidence="2" id="KW-1185">Reference proteome</keyword>
<evidence type="ECO:0000313" key="2">
    <source>
        <dbReference type="Proteomes" id="UP001177003"/>
    </source>
</evidence>
<accession>A0AA35V8M2</accession>
<name>A0AA35V8M2_LACSI</name>
<protein>
    <submittedName>
        <fullName evidence="1">Uncharacterized protein</fullName>
    </submittedName>
</protein>
<dbReference type="AlphaFoldDB" id="A0AA35V8M2"/>
<dbReference type="Proteomes" id="UP001177003">
    <property type="component" value="Chromosome 0"/>
</dbReference>
<organism evidence="1 2">
    <name type="scientific">Lactuca saligna</name>
    <name type="common">Willowleaf lettuce</name>
    <dbReference type="NCBI Taxonomy" id="75948"/>
    <lineage>
        <taxon>Eukaryota</taxon>
        <taxon>Viridiplantae</taxon>
        <taxon>Streptophyta</taxon>
        <taxon>Embryophyta</taxon>
        <taxon>Tracheophyta</taxon>
        <taxon>Spermatophyta</taxon>
        <taxon>Magnoliopsida</taxon>
        <taxon>eudicotyledons</taxon>
        <taxon>Gunneridae</taxon>
        <taxon>Pentapetalae</taxon>
        <taxon>asterids</taxon>
        <taxon>campanulids</taxon>
        <taxon>Asterales</taxon>
        <taxon>Asteraceae</taxon>
        <taxon>Cichorioideae</taxon>
        <taxon>Cichorieae</taxon>
        <taxon>Lactucinae</taxon>
        <taxon>Lactuca</taxon>
    </lineage>
</organism>
<evidence type="ECO:0000313" key="1">
    <source>
        <dbReference type="EMBL" id="CAI9264024.1"/>
    </source>
</evidence>
<gene>
    <name evidence="1" type="ORF">LSALG_LOCUS4690</name>
</gene>
<reference evidence="1" key="1">
    <citation type="submission" date="2023-04" db="EMBL/GenBank/DDBJ databases">
        <authorList>
            <person name="Vijverberg K."/>
            <person name="Xiong W."/>
            <person name="Schranz E."/>
        </authorList>
    </citation>
    <scope>NUCLEOTIDE SEQUENCE</scope>
</reference>